<evidence type="ECO:0000313" key="4">
    <source>
        <dbReference type="EMBL" id="MFD0950402.1"/>
    </source>
</evidence>
<feature type="region of interest" description="Disordered" evidence="3">
    <location>
        <begin position="1"/>
        <end position="28"/>
    </location>
</feature>
<dbReference type="RefSeq" id="WP_379071095.1">
    <property type="nucleotide sequence ID" value="NZ_JBHTIT010000001.1"/>
</dbReference>
<comment type="similarity">
    <text evidence="1">Belongs to the Gram-positive plasmids replication protein type 1 family.</text>
</comment>
<evidence type="ECO:0000256" key="3">
    <source>
        <dbReference type="SAM" id="MobiDB-lite"/>
    </source>
</evidence>
<dbReference type="InterPro" id="IPR000989">
    <property type="entry name" value="Rep"/>
</dbReference>
<comment type="caution">
    <text evidence="4">The sequence shown here is derived from an EMBL/GenBank/DDBJ whole genome shotgun (WGS) entry which is preliminary data.</text>
</comment>
<keyword evidence="2" id="KW-0235">DNA replication</keyword>
<protein>
    <submittedName>
        <fullName evidence="4">Protein rep</fullName>
    </submittedName>
</protein>
<keyword evidence="5" id="KW-1185">Reference proteome</keyword>
<dbReference type="Proteomes" id="UP001597044">
    <property type="component" value="Unassembled WGS sequence"/>
</dbReference>
<accession>A0ABW3HH98</accession>
<dbReference type="EMBL" id="JBHTIT010000001">
    <property type="protein sequence ID" value="MFD0950402.1"/>
    <property type="molecule type" value="Genomic_DNA"/>
</dbReference>
<dbReference type="Pfam" id="PF01446">
    <property type="entry name" value="Rep_1"/>
    <property type="match status" value="1"/>
</dbReference>
<proteinExistence type="inferred from homology"/>
<evidence type="ECO:0000256" key="1">
    <source>
        <dbReference type="ARBA" id="ARBA00008909"/>
    </source>
</evidence>
<organism evidence="4 5">
    <name type="scientific">Paraperlucidibaca wandonensis</name>
    <dbReference type="NCBI Taxonomy" id="1268273"/>
    <lineage>
        <taxon>Bacteria</taxon>
        <taxon>Pseudomonadati</taxon>
        <taxon>Pseudomonadota</taxon>
        <taxon>Gammaproteobacteria</taxon>
        <taxon>Moraxellales</taxon>
        <taxon>Moraxellaceae</taxon>
        <taxon>Paraperlucidibaca</taxon>
    </lineage>
</organism>
<evidence type="ECO:0000256" key="2">
    <source>
        <dbReference type="ARBA" id="ARBA00022705"/>
    </source>
</evidence>
<gene>
    <name evidence="4" type="ORF">ACFQ0F_08390</name>
</gene>
<sequence>MTQLLDAGSTPRSVSEERTTGIQGGPLGNMAITTSPYPQFNSLKLPENFGMAIDLNTGEFLNQIGPHQYEVSDIDRATSKYALRSAARELLKPYRKTSNEGKSLPVYKTVRCGLYLVSRGSGVGVLRSTEYGTAHFSNLCTCSNVWLCTVCASKISNRRHAELIQATQRNNESGGVNGLLTVTVPHARADRCAEVIERVQKLFSTLNSGKAAVNFKNRNSILGQVRALEFTHGFNGWHPHIHSLLFAEHPMCWEEAGDELYRRWSSSAKKHYGWELPRISLDLRGGERAASYVSKWGIEDEITKGLQKEGKSGSRSPWGLLSDYANGNTLAGKHWQEFATSVCKKTNSDRIISSRQLVWSRGLKGIYGIGEATDEEIAANQIEPAILLGTLTFDEWKKVIGQPFEARPVLLQIASIGTIEDVKTYVNSLPPVSK</sequence>
<reference evidence="5" key="1">
    <citation type="journal article" date="2019" name="Int. J. Syst. Evol. Microbiol.">
        <title>The Global Catalogue of Microorganisms (GCM) 10K type strain sequencing project: providing services to taxonomists for standard genome sequencing and annotation.</title>
        <authorList>
            <consortium name="The Broad Institute Genomics Platform"/>
            <consortium name="The Broad Institute Genome Sequencing Center for Infectious Disease"/>
            <person name="Wu L."/>
            <person name="Ma J."/>
        </authorList>
    </citation>
    <scope>NUCLEOTIDE SEQUENCE [LARGE SCALE GENOMIC DNA]</scope>
    <source>
        <strain evidence="5">CCUG 63419</strain>
    </source>
</reference>
<name>A0ABW3HH98_9GAMM</name>
<evidence type="ECO:0000313" key="5">
    <source>
        <dbReference type="Proteomes" id="UP001597044"/>
    </source>
</evidence>